<proteinExistence type="predicted"/>
<organism evidence="1 2">
    <name type="scientific">Melastoma candidum</name>
    <dbReference type="NCBI Taxonomy" id="119954"/>
    <lineage>
        <taxon>Eukaryota</taxon>
        <taxon>Viridiplantae</taxon>
        <taxon>Streptophyta</taxon>
        <taxon>Embryophyta</taxon>
        <taxon>Tracheophyta</taxon>
        <taxon>Spermatophyta</taxon>
        <taxon>Magnoliopsida</taxon>
        <taxon>eudicotyledons</taxon>
        <taxon>Gunneridae</taxon>
        <taxon>Pentapetalae</taxon>
        <taxon>rosids</taxon>
        <taxon>malvids</taxon>
        <taxon>Myrtales</taxon>
        <taxon>Melastomataceae</taxon>
        <taxon>Melastomatoideae</taxon>
        <taxon>Melastomateae</taxon>
        <taxon>Melastoma</taxon>
    </lineage>
</organism>
<comment type="caution">
    <text evidence="1">The sequence shown here is derived from an EMBL/GenBank/DDBJ whole genome shotgun (WGS) entry which is preliminary data.</text>
</comment>
<evidence type="ECO:0000313" key="1">
    <source>
        <dbReference type="EMBL" id="KAI4340636.1"/>
    </source>
</evidence>
<reference evidence="2" key="1">
    <citation type="journal article" date="2023" name="Front. Plant Sci.">
        <title>Chromosomal-level genome assembly of Melastoma candidum provides insights into trichome evolution.</title>
        <authorList>
            <person name="Zhong Y."/>
            <person name="Wu W."/>
            <person name="Sun C."/>
            <person name="Zou P."/>
            <person name="Liu Y."/>
            <person name="Dai S."/>
            <person name="Zhou R."/>
        </authorList>
    </citation>
    <scope>NUCLEOTIDE SEQUENCE [LARGE SCALE GENOMIC DNA]</scope>
</reference>
<sequence>MIFIYDLIKRYRNHLKEAKGCKCGDETASACSQVLTHPEMLNLVQSLPPGPEWGNSGDNVRMGKILDQAQRQATSQKELLMNQEAQQLQGQIGSLDNFAPQQPPFVYFDPLIHQWGMEGNM</sequence>
<protein>
    <submittedName>
        <fullName evidence="1">Uncharacterized protein</fullName>
    </submittedName>
</protein>
<gene>
    <name evidence="1" type="ORF">MLD38_025450</name>
</gene>
<name>A0ACB9P0K7_9MYRT</name>
<accession>A0ACB9P0K7</accession>
<dbReference type="Proteomes" id="UP001057402">
    <property type="component" value="Chromosome 7"/>
</dbReference>
<keyword evidence="2" id="KW-1185">Reference proteome</keyword>
<dbReference type="EMBL" id="CM042886">
    <property type="protein sequence ID" value="KAI4340636.1"/>
    <property type="molecule type" value="Genomic_DNA"/>
</dbReference>
<evidence type="ECO:0000313" key="2">
    <source>
        <dbReference type="Proteomes" id="UP001057402"/>
    </source>
</evidence>